<name>A0AAV7JG72_9METZ</name>
<organism evidence="1 2">
    <name type="scientific">Oopsacas minuta</name>
    <dbReference type="NCBI Taxonomy" id="111878"/>
    <lineage>
        <taxon>Eukaryota</taxon>
        <taxon>Metazoa</taxon>
        <taxon>Porifera</taxon>
        <taxon>Hexactinellida</taxon>
        <taxon>Hexasterophora</taxon>
        <taxon>Lyssacinosida</taxon>
        <taxon>Leucopsacidae</taxon>
        <taxon>Oopsacas</taxon>
    </lineage>
</organism>
<evidence type="ECO:0000313" key="1">
    <source>
        <dbReference type="EMBL" id="KAI6647806.1"/>
    </source>
</evidence>
<proteinExistence type="predicted"/>
<protein>
    <submittedName>
        <fullName evidence="1">Uncharacterized protein</fullName>
    </submittedName>
</protein>
<keyword evidence="2" id="KW-1185">Reference proteome</keyword>
<reference evidence="1 2" key="1">
    <citation type="journal article" date="2023" name="BMC Biol.">
        <title>The compact genome of the sponge Oopsacas minuta (Hexactinellida) is lacking key metazoan core genes.</title>
        <authorList>
            <person name="Santini S."/>
            <person name="Schenkelaars Q."/>
            <person name="Jourda C."/>
            <person name="Duchesne M."/>
            <person name="Belahbib H."/>
            <person name="Rocher C."/>
            <person name="Selva M."/>
            <person name="Riesgo A."/>
            <person name="Vervoort M."/>
            <person name="Leys S.P."/>
            <person name="Kodjabachian L."/>
            <person name="Le Bivic A."/>
            <person name="Borchiellini C."/>
            <person name="Claverie J.M."/>
            <person name="Renard E."/>
        </authorList>
    </citation>
    <scope>NUCLEOTIDE SEQUENCE [LARGE SCALE GENOMIC DNA]</scope>
    <source>
        <strain evidence="1">SPO-2</strain>
    </source>
</reference>
<gene>
    <name evidence="1" type="ORF">LOD99_8521</name>
</gene>
<comment type="caution">
    <text evidence="1">The sequence shown here is derived from an EMBL/GenBank/DDBJ whole genome shotgun (WGS) entry which is preliminary data.</text>
</comment>
<accession>A0AAV7JG72</accession>
<evidence type="ECO:0000313" key="2">
    <source>
        <dbReference type="Proteomes" id="UP001165289"/>
    </source>
</evidence>
<dbReference type="AlphaFoldDB" id="A0AAV7JG72"/>
<dbReference type="Proteomes" id="UP001165289">
    <property type="component" value="Unassembled WGS sequence"/>
</dbReference>
<dbReference type="EMBL" id="JAKMXF010000337">
    <property type="protein sequence ID" value="KAI6647806.1"/>
    <property type="molecule type" value="Genomic_DNA"/>
</dbReference>
<sequence>MKRNTLKKKRQTLLSSFLPKATSITSPSETTIYNSVPTASKVADISCDDLDDQHVIGGAFEVHIKNFEKLFPILQDDSMLPNVLPSVEYKDDRRRFLKKEWLKIYPWMKLNGDLNTCHCAVCYWAI</sequence>